<dbReference type="InterPro" id="IPR036276">
    <property type="entry name" value="T4_RNaseH_C"/>
</dbReference>
<evidence type="ECO:0000313" key="4">
    <source>
        <dbReference type="EMBL" id="ANM46437.1"/>
    </source>
</evidence>
<dbReference type="Pfam" id="PF02739">
    <property type="entry name" value="5_3_exonuc_N"/>
    <property type="match status" value="1"/>
</dbReference>
<dbReference type="PANTHER" id="PTHR42646:SF2">
    <property type="entry name" value="5'-3' EXONUCLEASE FAMILY PROTEIN"/>
    <property type="match status" value="1"/>
</dbReference>
<dbReference type="SUPFAM" id="SSF47807">
    <property type="entry name" value="5' to 3' exonuclease, C-terminal subdomain"/>
    <property type="match status" value="1"/>
</dbReference>
<keyword evidence="1" id="KW-0540">Nuclease</keyword>
<dbReference type="Gene3D" id="3.40.50.1010">
    <property type="entry name" value="5'-nuclease"/>
    <property type="match status" value="1"/>
</dbReference>
<dbReference type="CDD" id="cd09860">
    <property type="entry name" value="PIN_T4-like"/>
    <property type="match status" value="1"/>
</dbReference>
<evidence type="ECO:0000256" key="1">
    <source>
        <dbReference type="ARBA" id="ARBA00022722"/>
    </source>
</evidence>
<dbReference type="Proteomes" id="UP000203816">
    <property type="component" value="Segment"/>
</dbReference>
<proteinExistence type="predicted"/>
<dbReference type="InterPro" id="IPR038969">
    <property type="entry name" value="FEN"/>
</dbReference>
<protein>
    <submittedName>
        <fullName evidence="4">Ribonuclease H</fullName>
        <ecNumber evidence="4">3.1.26.4</ecNumber>
    </submittedName>
</protein>
<reference evidence="4 5" key="1">
    <citation type="submission" date="2016-04" db="EMBL/GenBank/DDBJ databases">
        <title>Comparative genomics of Morganella phages MP1 and MP2 define new clades among the T4 and T7-like Viruses.</title>
        <authorList>
            <person name="Pinto G."/>
            <person name="Oliveira A."/>
            <person name="Malgorzata L."/>
            <person name="Kropinski A."/>
            <person name="Azeredo J."/>
        </authorList>
    </citation>
    <scope>NUCLEOTIDE SEQUENCE [LARGE SCALE GENOMIC DNA]</scope>
</reference>
<dbReference type="InterPro" id="IPR020046">
    <property type="entry name" value="5-3_exonucl_a-hlix_arch_N"/>
</dbReference>
<dbReference type="GO" id="GO:0008409">
    <property type="term" value="F:5'-3' exonuclease activity"/>
    <property type="evidence" value="ECO:0007669"/>
    <property type="project" value="InterPro"/>
</dbReference>
<dbReference type="RefSeq" id="YP_009280108.1">
    <property type="nucleotide sequence ID" value="NC_031020.1"/>
</dbReference>
<dbReference type="GO" id="GO:0033567">
    <property type="term" value="P:DNA replication, Okazaki fragment processing"/>
    <property type="evidence" value="ECO:0007669"/>
    <property type="project" value="InterPro"/>
</dbReference>
<dbReference type="SMART" id="SM00475">
    <property type="entry name" value="53EXOc"/>
    <property type="match status" value="1"/>
</dbReference>
<keyword evidence="5" id="KW-1185">Reference proteome</keyword>
<dbReference type="GeneID" id="29059417"/>
<evidence type="ECO:0000313" key="5">
    <source>
        <dbReference type="Proteomes" id="UP000203816"/>
    </source>
</evidence>
<dbReference type="SUPFAM" id="SSF88723">
    <property type="entry name" value="PIN domain-like"/>
    <property type="match status" value="1"/>
</dbReference>
<evidence type="ECO:0000259" key="3">
    <source>
        <dbReference type="SMART" id="SM00475"/>
    </source>
</evidence>
<dbReference type="Pfam" id="PF09293">
    <property type="entry name" value="RNaseH_C"/>
    <property type="match status" value="1"/>
</dbReference>
<dbReference type="InterPro" id="IPR036279">
    <property type="entry name" value="5-3_exonuclease_C_sf"/>
</dbReference>
<dbReference type="OrthoDB" id="4856at10239"/>
<dbReference type="GO" id="GO:0003677">
    <property type="term" value="F:DNA binding"/>
    <property type="evidence" value="ECO:0007669"/>
    <property type="project" value="InterPro"/>
</dbReference>
<evidence type="ECO:0000256" key="2">
    <source>
        <dbReference type="ARBA" id="ARBA00022801"/>
    </source>
</evidence>
<sequence length="305" mass="35746">MSDLSSMFDDEEETLPGIMFFDMSQISMATAFVEFQNSPVTTDLLRHLVLNSIKFNLKKFKEEYPIVVLCFDNADGEYWRRDYGYYYKKNRKKAREESTFDWEGFFTGMKEVTKEISENMPYITLNIPRVEADDTIGVLTKRLSIKGHKILIVSSDGDYYQLHKYPDVKQWAPTLKKFVDKKKDGTPTEFLMTKLLKGDKKDGVACVKVRSDYILTKLDGERAPNITKKLIEGCLDDGPEKHLNESEMARYKENQIMIDMDFIPEEIQKRIIEEYDNFKVPGRNKIYPYFVSKKLVKLSRELNQF</sequence>
<keyword evidence="2 4" id="KW-0378">Hydrolase</keyword>
<feature type="domain" description="5'-3' exonuclease" evidence="3">
    <location>
        <begin position="26"/>
        <end position="281"/>
    </location>
</feature>
<dbReference type="Gene3D" id="1.10.150.20">
    <property type="entry name" value="5' to 3' exonuclease, C-terminal subdomain"/>
    <property type="match status" value="1"/>
</dbReference>
<dbReference type="GO" id="GO:0004523">
    <property type="term" value="F:RNA-DNA hybrid ribonuclease activity"/>
    <property type="evidence" value="ECO:0007669"/>
    <property type="project" value="UniProtKB-EC"/>
</dbReference>
<dbReference type="InterPro" id="IPR002421">
    <property type="entry name" value="5-3_exonuclease"/>
</dbReference>
<organism evidence="4 5">
    <name type="scientific">Morganella phage vB_MmoM_MP1</name>
    <dbReference type="NCBI Taxonomy" id="1852628"/>
    <lineage>
        <taxon>Viruses</taxon>
        <taxon>Duplodnaviria</taxon>
        <taxon>Heunggongvirae</taxon>
        <taxon>Uroviricota</taxon>
        <taxon>Caudoviricetes</taxon>
        <taxon>Pantevenvirales</taxon>
        <taxon>Straboviridae</taxon>
        <taxon>Gualtarvirus</taxon>
        <taxon>Gualtarvirus mp1</taxon>
    </lineage>
</organism>
<dbReference type="GO" id="GO:0017108">
    <property type="term" value="F:5'-flap endonuclease activity"/>
    <property type="evidence" value="ECO:0007669"/>
    <property type="project" value="InterPro"/>
</dbReference>
<dbReference type="PANTHER" id="PTHR42646">
    <property type="entry name" value="FLAP ENDONUCLEASE XNI"/>
    <property type="match status" value="1"/>
</dbReference>
<dbReference type="InterPro" id="IPR029060">
    <property type="entry name" value="PIN-like_dom_sf"/>
</dbReference>
<dbReference type="EC" id="3.1.26.4" evidence="4"/>
<name>A0A192YA60_9CAUD</name>
<accession>A0A192YA60</accession>
<dbReference type="EMBL" id="KX078569">
    <property type="protein sequence ID" value="ANM46437.1"/>
    <property type="molecule type" value="Genomic_DNA"/>
</dbReference>
<gene>
    <name evidence="4" type="ORF">MP1_gp0250</name>
</gene>
<dbReference type="KEGG" id="vg:29059417"/>